<dbReference type="Proteomes" id="UP001163036">
    <property type="component" value="Plasmid pVP-16-VB00198-1"/>
</dbReference>
<geneLocation type="plasmid" evidence="1 2">
    <name>pVP-16-VB00198-1</name>
</geneLocation>
<reference evidence="1" key="1">
    <citation type="submission" date="2022-05" db="EMBL/GenBank/DDBJ databases">
        <title>Megaplasmid of Vibrio parahaemolyticus.</title>
        <authorList>
            <person name="Strauch E."/>
            <person name="Borowiak M."/>
        </authorList>
    </citation>
    <scope>NUCLEOTIDE SEQUENCE</scope>
    <source>
        <strain evidence="1">16-VB00198</strain>
        <plasmid evidence="1">pVP-16-VB00198-1</plasmid>
    </source>
</reference>
<keyword evidence="1" id="KW-0614">Plasmid</keyword>
<dbReference type="RefSeq" id="WP_264400171.1">
    <property type="nucleotide sequence ID" value="NZ_CP062152.1"/>
</dbReference>
<protein>
    <submittedName>
        <fullName evidence="1">Uncharacterized protein</fullName>
    </submittedName>
</protein>
<organism evidence="1 2">
    <name type="scientific">Vibrio parahaemolyticus</name>
    <dbReference type="NCBI Taxonomy" id="670"/>
    <lineage>
        <taxon>Bacteria</taxon>
        <taxon>Pseudomonadati</taxon>
        <taxon>Pseudomonadota</taxon>
        <taxon>Gammaproteobacteria</taxon>
        <taxon>Vibrionales</taxon>
        <taxon>Vibrionaceae</taxon>
        <taxon>Vibrio</taxon>
    </lineage>
</organism>
<accession>A0AA46UPN5</accession>
<gene>
    <name evidence="1" type="ORF">M5598_26975</name>
</gene>
<sequence>MNPNNKTESSTQLEFVDPTGWALSVFWFLGLEDDEEVIAFSSDDRVVNLIGAMRVSSPSLAGCGSSLGGFIWEFEEIKPKHDGLYDLVCALPEAIKQEKARRIANKIAWKRWEKNAISLGYELTSEPDYADVILKKGLNQFLQELR</sequence>
<proteinExistence type="predicted"/>
<evidence type="ECO:0000313" key="2">
    <source>
        <dbReference type="Proteomes" id="UP001163036"/>
    </source>
</evidence>
<dbReference type="AlphaFoldDB" id="A0AA46UPN5"/>
<evidence type="ECO:0000313" key="1">
    <source>
        <dbReference type="EMBL" id="UYV29623.1"/>
    </source>
</evidence>
<dbReference type="EMBL" id="CP097357">
    <property type="protein sequence ID" value="UYV29623.1"/>
    <property type="molecule type" value="Genomic_DNA"/>
</dbReference>
<name>A0AA46UPN5_VIBPH</name>